<dbReference type="OrthoDB" id="9782229at2"/>
<dbReference type="Pfam" id="PF00691">
    <property type="entry name" value="OmpA"/>
    <property type="match status" value="1"/>
</dbReference>
<keyword evidence="4" id="KW-0812">Transmembrane</keyword>
<evidence type="ECO:0000256" key="7">
    <source>
        <dbReference type="ARBA" id="ARBA00023136"/>
    </source>
</evidence>
<dbReference type="Gene3D" id="2.40.160.20">
    <property type="match status" value="1"/>
</dbReference>
<evidence type="ECO:0000313" key="10">
    <source>
        <dbReference type="EMBL" id="PQA26296.1"/>
    </source>
</evidence>
<dbReference type="CDD" id="cd07185">
    <property type="entry name" value="OmpA_C-like"/>
    <property type="match status" value="1"/>
</dbReference>
<evidence type="ECO:0000256" key="5">
    <source>
        <dbReference type="ARBA" id="ARBA00023065"/>
    </source>
</evidence>
<dbReference type="InterPro" id="IPR050330">
    <property type="entry name" value="Bact_OuterMem_StrucFunc"/>
</dbReference>
<keyword evidence="11" id="KW-1185">Reference proteome</keyword>
<dbReference type="PROSITE" id="PS51123">
    <property type="entry name" value="OMPA_2"/>
    <property type="match status" value="1"/>
</dbReference>
<comment type="caution">
    <text evidence="10">The sequence shown here is derived from an EMBL/GenBank/DDBJ whole genome shotgun (WGS) entry which is preliminary data.</text>
</comment>
<evidence type="ECO:0000256" key="3">
    <source>
        <dbReference type="ARBA" id="ARBA00022452"/>
    </source>
</evidence>
<dbReference type="SUPFAM" id="SSF103647">
    <property type="entry name" value="TSP type-3 repeat"/>
    <property type="match status" value="1"/>
</dbReference>
<dbReference type="GO" id="GO:0006811">
    <property type="term" value="P:monoatomic ion transport"/>
    <property type="evidence" value="ECO:0007669"/>
    <property type="project" value="UniProtKB-KW"/>
</dbReference>
<dbReference type="Gene3D" id="3.30.1330.60">
    <property type="entry name" value="OmpA-like domain"/>
    <property type="match status" value="1"/>
</dbReference>
<evidence type="ECO:0000256" key="4">
    <source>
        <dbReference type="ARBA" id="ARBA00022692"/>
    </source>
</evidence>
<dbReference type="Proteomes" id="UP000243900">
    <property type="component" value="Unassembled WGS sequence"/>
</dbReference>
<dbReference type="PANTHER" id="PTHR30329">
    <property type="entry name" value="STATOR ELEMENT OF FLAGELLAR MOTOR COMPLEX"/>
    <property type="match status" value="1"/>
</dbReference>
<keyword evidence="2" id="KW-0813">Transport</keyword>
<feature type="domain" description="OmpA-like" evidence="9">
    <location>
        <begin position="186"/>
        <end position="303"/>
    </location>
</feature>
<reference evidence="11" key="1">
    <citation type="submission" date="2018-02" db="EMBL/GenBank/DDBJ databases">
        <title>Genome sequencing of Solimonas sp. HR-BB.</title>
        <authorList>
            <person name="Lee Y."/>
            <person name="Jeon C.O."/>
        </authorList>
    </citation>
    <scope>NUCLEOTIDE SEQUENCE [LARGE SCALE GENOMIC DNA]</scope>
    <source>
        <strain evidence="11">HR-E</strain>
    </source>
</reference>
<organism evidence="10 11">
    <name type="scientific">Amnimonas aquatica</name>
    <dbReference type="NCBI Taxonomy" id="2094561"/>
    <lineage>
        <taxon>Bacteria</taxon>
        <taxon>Pseudomonadati</taxon>
        <taxon>Pseudomonadota</taxon>
        <taxon>Gammaproteobacteria</taxon>
        <taxon>Moraxellales</taxon>
        <taxon>Moraxellaceae</taxon>
        <taxon>Amnimonas</taxon>
    </lineage>
</organism>
<gene>
    <name evidence="10" type="ORF">C5O18_10195</name>
</gene>
<name>A0A2P6AQ37_9GAMM</name>
<evidence type="ECO:0000313" key="11">
    <source>
        <dbReference type="Proteomes" id="UP000243900"/>
    </source>
</evidence>
<feature type="non-terminal residue" evidence="10">
    <location>
        <position position="1"/>
    </location>
</feature>
<dbReference type="GO" id="GO:0005509">
    <property type="term" value="F:calcium ion binding"/>
    <property type="evidence" value="ECO:0007669"/>
    <property type="project" value="InterPro"/>
</dbReference>
<proteinExistence type="predicted"/>
<dbReference type="PANTHER" id="PTHR30329:SF20">
    <property type="entry name" value="EXPORTED PROTEIN"/>
    <property type="match status" value="1"/>
</dbReference>
<evidence type="ECO:0000259" key="9">
    <source>
        <dbReference type="PROSITE" id="PS51123"/>
    </source>
</evidence>
<dbReference type="InterPro" id="IPR011250">
    <property type="entry name" value="OMP/PagP_B-barrel"/>
</dbReference>
<comment type="subcellular location">
    <subcellularLocation>
        <location evidence="1">Cell outer membrane</location>
        <topology evidence="1">Multi-pass membrane protein</topology>
    </subcellularLocation>
</comment>
<sequence>GSFGLPIHALRNTHLEIGGNTMTLRTPQGVVSNFFRHELNAALVYSFGNRDELTPYVLAGVGVARNDTVNVDDTSFTAHIGAGLTRLITDTVRGRIELKSVYDDFAGTDLFDATLSAGIEVPLGRTRIVEVPVVQPFTPAEPVVEKVEVIKEVIVAPPDSDGDGIADTLDKCPDTLAGVRTDNTGCAIAQTTTLSNIEFDTNKATLTAASQEVIDTAARFFEQQPNLRAVIAGHTDDVGRDAPNQKLSQARAETVLKALVAKGLDAKRFKALGLGESMPLVANDSAENRAKNRRVEFLLSTSETN</sequence>
<keyword evidence="5" id="KW-0406">Ion transport</keyword>
<evidence type="ECO:0000256" key="1">
    <source>
        <dbReference type="ARBA" id="ARBA00004571"/>
    </source>
</evidence>
<dbReference type="GO" id="GO:0009279">
    <property type="term" value="C:cell outer membrane"/>
    <property type="evidence" value="ECO:0007669"/>
    <property type="project" value="UniProtKB-SubCell"/>
</dbReference>
<dbReference type="GO" id="GO:0046930">
    <property type="term" value="C:pore complex"/>
    <property type="evidence" value="ECO:0007669"/>
    <property type="project" value="UniProtKB-KW"/>
</dbReference>
<dbReference type="SUPFAM" id="SSF56925">
    <property type="entry name" value="OMPA-like"/>
    <property type="match status" value="1"/>
</dbReference>
<dbReference type="SUPFAM" id="SSF103088">
    <property type="entry name" value="OmpA-like"/>
    <property type="match status" value="1"/>
</dbReference>
<dbReference type="AlphaFoldDB" id="A0A2P6AQ37"/>
<keyword evidence="3" id="KW-1134">Transmembrane beta strand</keyword>
<evidence type="ECO:0000256" key="8">
    <source>
        <dbReference type="PROSITE-ProRule" id="PRU00473"/>
    </source>
</evidence>
<accession>A0A2P6AQ37</accession>
<protein>
    <recommendedName>
        <fullName evidence="9">OmpA-like domain-containing protein</fullName>
    </recommendedName>
</protein>
<dbReference type="InterPro" id="IPR006665">
    <property type="entry name" value="OmpA-like"/>
</dbReference>
<dbReference type="EMBL" id="PTQZ01000383">
    <property type="protein sequence ID" value="PQA26296.1"/>
    <property type="molecule type" value="Genomic_DNA"/>
</dbReference>
<dbReference type="InterPro" id="IPR006664">
    <property type="entry name" value="OMP_bac"/>
</dbReference>
<dbReference type="GO" id="GO:0015288">
    <property type="term" value="F:porin activity"/>
    <property type="evidence" value="ECO:0007669"/>
    <property type="project" value="UniProtKB-KW"/>
</dbReference>
<evidence type="ECO:0000256" key="2">
    <source>
        <dbReference type="ARBA" id="ARBA00022448"/>
    </source>
</evidence>
<keyword evidence="7 8" id="KW-0472">Membrane</keyword>
<dbReference type="RefSeq" id="WP_105193513.1">
    <property type="nucleotide sequence ID" value="NZ_PTQZ01000383.1"/>
</dbReference>
<dbReference type="InterPro" id="IPR028974">
    <property type="entry name" value="TSP_type-3_rpt"/>
</dbReference>
<dbReference type="PRINTS" id="PR01021">
    <property type="entry name" value="OMPADOMAIN"/>
</dbReference>
<keyword evidence="6" id="KW-0626">Porin</keyword>
<dbReference type="InterPro" id="IPR036737">
    <property type="entry name" value="OmpA-like_sf"/>
</dbReference>
<evidence type="ECO:0000256" key="6">
    <source>
        <dbReference type="ARBA" id="ARBA00023114"/>
    </source>
</evidence>